<dbReference type="InterPro" id="IPR001387">
    <property type="entry name" value="Cro/C1-type_HTH"/>
</dbReference>
<dbReference type="PANTHER" id="PTHR34186">
    <property type="entry name" value="CYANATE HYDRATASE"/>
    <property type="match status" value="1"/>
</dbReference>
<dbReference type="InterPro" id="IPR010982">
    <property type="entry name" value="Lambda_DNA-bd_dom_sf"/>
</dbReference>
<dbReference type="Gene3D" id="1.10.260.40">
    <property type="entry name" value="lambda repressor-like DNA-binding domains"/>
    <property type="match status" value="1"/>
</dbReference>
<dbReference type="CDD" id="cd00093">
    <property type="entry name" value="HTH_XRE"/>
    <property type="match status" value="1"/>
</dbReference>
<evidence type="ECO:0000256" key="3">
    <source>
        <dbReference type="ARBA" id="ARBA00023239"/>
    </source>
</evidence>
<dbReference type="InterPro" id="IPR048564">
    <property type="entry name" value="CYNS_N"/>
</dbReference>
<dbReference type="NCBIfam" id="TIGR00673">
    <property type="entry name" value="cynS"/>
    <property type="match status" value="1"/>
</dbReference>
<comment type="similarity">
    <text evidence="2">Belongs to the MBF1 family.</text>
</comment>
<dbReference type="OrthoDB" id="10019422at2759"/>
<dbReference type="PIRSF" id="PIRSF001263">
    <property type="entry name" value="Cyanate_hydratas"/>
    <property type="match status" value="1"/>
</dbReference>
<dbReference type="HAMAP" id="MF_00535">
    <property type="entry name" value="Cyanate_hydrat"/>
    <property type="match status" value="1"/>
</dbReference>
<dbReference type="InterPro" id="IPR036581">
    <property type="entry name" value="Cyanate_lyase_C_sf"/>
</dbReference>
<evidence type="ECO:0000313" key="8">
    <source>
        <dbReference type="Proteomes" id="UP000053820"/>
    </source>
</evidence>
<reference evidence="7 8" key="1">
    <citation type="submission" date="2014-04" db="EMBL/GenBank/DDBJ databases">
        <title>Evolutionary Origins and Diversification of the Mycorrhizal Mutualists.</title>
        <authorList>
            <consortium name="DOE Joint Genome Institute"/>
            <consortium name="Mycorrhizal Genomics Consortium"/>
            <person name="Kohler A."/>
            <person name="Kuo A."/>
            <person name="Nagy L.G."/>
            <person name="Floudas D."/>
            <person name="Copeland A."/>
            <person name="Barry K.W."/>
            <person name="Cichocki N."/>
            <person name="Veneault-Fourrey C."/>
            <person name="LaButti K."/>
            <person name="Lindquist E.A."/>
            <person name="Lipzen A."/>
            <person name="Lundell T."/>
            <person name="Morin E."/>
            <person name="Murat C."/>
            <person name="Riley R."/>
            <person name="Ohm R."/>
            <person name="Sun H."/>
            <person name="Tunlid A."/>
            <person name="Henrissat B."/>
            <person name="Grigoriev I.V."/>
            <person name="Hibbett D.S."/>
            <person name="Martin F."/>
        </authorList>
    </citation>
    <scope>NUCLEOTIDE SEQUENCE [LARGE SCALE GENOMIC DNA]</scope>
    <source>
        <strain evidence="7 8">MD-312</strain>
    </source>
</reference>
<evidence type="ECO:0000256" key="4">
    <source>
        <dbReference type="ARBA" id="ARBA00035107"/>
    </source>
</evidence>
<comment type="function">
    <text evidence="4">Transcriptional coactivator that stimulates GCN4-dependent transcriptional activity by bridging the DNA-binding region of GCN4 and TBP (SPT15), thereby recruiting TBP to GCN4-bound promoters. Involved in induction of the ribosome quality control (RQC) pathway; a pathway that degrades nascent peptide chains during problematic translation. Required to prevent stalled ribosomes from frameshifting.</text>
</comment>
<dbReference type="InterPro" id="IPR003712">
    <property type="entry name" value="Cyanate_lyase_C"/>
</dbReference>
<dbReference type="PANTHER" id="PTHR34186:SF2">
    <property type="entry name" value="CYANATE HYDRATASE"/>
    <property type="match status" value="1"/>
</dbReference>
<dbReference type="EMBL" id="KN839853">
    <property type="protein sequence ID" value="KIJ62877.1"/>
    <property type="molecule type" value="Genomic_DNA"/>
</dbReference>
<feature type="active site" evidence="5">
    <location>
        <position position="130"/>
    </location>
</feature>
<dbReference type="Proteomes" id="UP000053820">
    <property type="component" value="Unassembled WGS sequence"/>
</dbReference>
<accession>A0A0C9WDY8</accession>
<feature type="active site" evidence="5">
    <location>
        <position position="104"/>
    </location>
</feature>
<dbReference type="SUPFAM" id="SSF55234">
    <property type="entry name" value="Cyanase C-terminal domain"/>
    <property type="match status" value="1"/>
</dbReference>
<organism evidence="7 8">
    <name type="scientific">Hydnomerulius pinastri MD-312</name>
    <dbReference type="NCBI Taxonomy" id="994086"/>
    <lineage>
        <taxon>Eukaryota</taxon>
        <taxon>Fungi</taxon>
        <taxon>Dikarya</taxon>
        <taxon>Basidiomycota</taxon>
        <taxon>Agaricomycotina</taxon>
        <taxon>Agaricomycetes</taxon>
        <taxon>Agaricomycetidae</taxon>
        <taxon>Boletales</taxon>
        <taxon>Boletales incertae sedis</taxon>
        <taxon>Leucogyrophana</taxon>
    </lineage>
</organism>
<dbReference type="EC" id="4.2.1.104" evidence="5"/>
<proteinExistence type="inferred from homology"/>
<comment type="similarity">
    <text evidence="5">Belongs to the cyanase family.</text>
</comment>
<feature type="active site" evidence="5">
    <location>
        <position position="107"/>
    </location>
</feature>
<dbReference type="Pfam" id="PF02560">
    <property type="entry name" value="Cyanate_lyase"/>
    <property type="match status" value="1"/>
</dbReference>
<dbReference type="SUPFAM" id="SSF47413">
    <property type="entry name" value="lambda repressor-like DNA-binding domains"/>
    <property type="match status" value="1"/>
</dbReference>
<evidence type="ECO:0000259" key="6">
    <source>
        <dbReference type="SMART" id="SM01116"/>
    </source>
</evidence>
<dbReference type="GO" id="GO:0003677">
    <property type="term" value="F:DNA binding"/>
    <property type="evidence" value="ECO:0007669"/>
    <property type="project" value="InterPro"/>
</dbReference>
<gene>
    <name evidence="5" type="primary">cyn1</name>
    <name evidence="7" type="ORF">HYDPIDRAFT_176302</name>
</gene>
<dbReference type="NCBIfam" id="NF002773">
    <property type="entry name" value="PRK02866.1"/>
    <property type="match status" value="1"/>
</dbReference>
<sequence>MSQSAAVPSNNRPYEELPPIIAALFEAKARKGLTFDDVAKAIGRDEIWVAAAFYGQAKLAPDELEALARVLDIPSANIQSQIGSHWWPNRGLGPMPPTDPVLYRLYESVLVYGHAIKAVIHEKFGDGIMSMIDCKVNVTKKPDPKGDRVVLTFDGKFLPYAKW</sequence>
<dbReference type="PRINTS" id="PR01693">
    <property type="entry name" value="CYANASE"/>
</dbReference>
<comment type="function">
    <text evidence="1 5">Catalyzes the reaction of cyanate with bicarbonate to produce ammonia and carbon dioxide.</text>
</comment>
<protein>
    <recommendedName>
        <fullName evidence="5">Cyanate hydratase</fullName>
        <shortName evidence="5">Cyanase</shortName>
        <ecNumber evidence="5">4.2.1.104</ecNumber>
    </recommendedName>
    <alternativeName>
        <fullName evidence="5">Cyanate hydrolase</fullName>
    </alternativeName>
    <alternativeName>
        <fullName evidence="5">Cyanate lyase</fullName>
    </alternativeName>
</protein>
<feature type="domain" description="Cyanate lyase C-terminal" evidence="6">
    <location>
        <begin position="91"/>
        <end position="163"/>
    </location>
</feature>
<evidence type="ECO:0000256" key="2">
    <source>
        <dbReference type="ARBA" id="ARBA00009802"/>
    </source>
</evidence>
<comment type="catalytic activity">
    <reaction evidence="5">
        <text>cyanate + hydrogencarbonate + 3 H(+) = NH4(+) + 2 CO2</text>
        <dbReference type="Rhea" id="RHEA:11120"/>
        <dbReference type="ChEBI" id="CHEBI:15378"/>
        <dbReference type="ChEBI" id="CHEBI:16526"/>
        <dbReference type="ChEBI" id="CHEBI:17544"/>
        <dbReference type="ChEBI" id="CHEBI:28938"/>
        <dbReference type="ChEBI" id="CHEBI:29195"/>
        <dbReference type="EC" id="4.2.1.104"/>
    </reaction>
</comment>
<dbReference type="InterPro" id="IPR008076">
    <property type="entry name" value="Cyanase"/>
</dbReference>
<dbReference type="Pfam" id="PF21291">
    <property type="entry name" value="CYNS_N"/>
    <property type="match status" value="1"/>
</dbReference>
<name>A0A0C9WDY8_9AGAM</name>
<evidence type="ECO:0000313" key="7">
    <source>
        <dbReference type="EMBL" id="KIJ62877.1"/>
    </source>
</evidence>
<dbReference type="Gene3D" id="3.30.1160.10">
    <property type="entry name" value="Cyanate lyase, C-terminal domain"/>
    <property type="match status" value="1"/>
</dbReference>
<dbReference type="AlphaFoldDB" id="A0A0C9WDY8"/>
<dbReference type="CDD" id="cd00559">
    <property type="entry name" value="Cyanase_C"/>
    <property type="match status" value="1"/>
</dbReference>
<evidence type="ECO:0000256" key="5">
    <source>
        <dbReference type="HAMAP-Rule" id="MF_03139"/>
    </source>
</evidence>
<keyword evidence="8" id="KW-1185">Reference proteome</keyword>
<keyword evidence="3 5" id="KW-0456">Lyase</keyword>
<evidence type="ECO:0000256" key="1">
    <source>
        <dbReference type="ARBA" id="ARBA00003561"/>
    </source>
</evidence>
<dbReference type="SMART" id="SM01116">
    <property type="entry name" value="Cyanate_lyase"/>
    <property type="match status" value="1"/>
</dbReference>
<dbReference type="HOGENOM" id="CLU_103452_0_1_1"/>
<dbReference type="GO" id="GO:0008824">
    <property type="term" value="F:cyanate hydratase activity"/>
    <property type="evidence" value="ECO:0007669"/>
    <property type="project" value="UniProtKB-UniRule"/>
</dbReference>